<evidence type="ECO:0000313" key="2">
    <source>
        <dbReference type="EMBL" id="GHD93752.1"/>
    </source>
</evidence>
<accession>A0A919CXB5</accession>
<proteinExistence type="predicted"/>
<protein>
    <submittedName>
        <fullName evidence="2">Uncharacterized protein</fullName>
    </submittedName>
</protein>
<evidence type="ECO:0000256" key="1">
    <source>
        <dbReference type="SAM" id="MobiDB-lite"/>
    </source>
</evidence>
<dbReference type="EMBL" id="BMVF01000015">
    <property type="protein sequence ID" value="GHD93752.1"/>
    <property type="molecule type" value="Genomic_DNA"/>
</dbReference>
<gene>
    <name evidence="2" type="ORF">GCM10010508_51880</name>
</gene>
<comment type="caution">
    <text evidence="2">The sequence shown here is derived from an EMBL/GenBank/DDBJ whole genome shotgun (WGS) entry which is preliminary data.</text>
</comment>
<name>A0A919CXB5_9ACTN</name>
<organism evidence="2 3">
    <name type="scientific">Streptomyces naganishii JCM 4654</name>
    <dbReference type="NCBI Taxonomy" id="1306179"/>
    <lineage>
        <taxon>Bacteria</taxon>
        <taxon>Bacillati</taxon>
        <taxon>Actinomycetota</taxon>
        <taxon>Actinomycetes</taxon>
        <taxon>Kitasatosporales</taxon>
        <taxon>Streptomycetaceae</taxon>
        <taxon>Streptomyces</taxon>
    </lineage>
</organism>
<feature type="region of interest" description="Disordered" evidence="1">
    <location>
        <begin position="36"/>
        <end position="68"/>
    </location>
</feature>
<keyword evidence="3" id="KW-1185">Reference proteome</keyword>
<feature type="compositionally biased region" description="Low complexity" evidence="1">
    <location>
        <begin position="1"/>
        <end position="10"/>
    </location>
</feature>
<sequence length="68" mass="7095">MQGEQGEQLAGLGGGGYHRDPALVRCERPQDLDLHMHLPLGRGRPGAPVAAPTESGYRDSHPGAGPAQ</sequence>
<feature type="region of interest" description="Disordered" evidence="1">
    <location>
        <begin position="1"/>
        <end position="22"/>
    </location>
</feature>
<evidence type="ECO:0000313" key="3">
    <source>
        <dbReference type="Proteomes" id="UP000608955"/>
    </source>
</evidence>
<dbReference type="AlphaFoldDB" id="A0A919CXB5"/>
<reference evidence="2" key="1">
    <citation type="journal article" date="2014" name="Int. J. Syst. Evol. Microbiol.">
        <title>Complete genome sequence of Corynebacterium casei LMG S-19264T (=DSM 44701T), isolated from a smear-ripened cheese.</title>
        <authorList>
            <consortium name="US DOE Joint Genome Institute (JGI-PGF)"/>
            <person name="Walter F."/>
            <person name="Albersmeier A."/>
            <person name="Kalinowski J."/>
            <person name="Ruckert C."/>
        </authorList>
    </citation>
    <scope>NUCLEOTIDE SEQUENCE</scope>
    <source>
        <strain evidence="2">JCM 4654</strain>
    </source>
</reference>
<reference evidence="2" key="2">
    <citation type="submission" date="2020-09" db="EMBL/GenBank/DDBJ databases">
        <authorList>
            <person name="Sun Q."/>
            <person name="Ohkuma M."/>
        </authorList>
    </citation>
    <scope>NUCLEOTIDE SEQUENCE</scope>
    <source>
        <strain evidence="2">JCM 4654</strain>
    </source>
</reference>
<dbReference type="Proteomes" id="UP000608955">
    <property type="component" value="Unassembled WGS sequence"/>
</dbReference>